<dbReference type="RefSeq" id="XP_002544929.1">
    <property type="nucleotide sequence ID" value="XM_002544883.1"/>
</dbReference>
<dbReference type="VEuPathDB" id="FungiDB:UREG_04446"/>
<dbReference type="AlphaFoldDB" id="C4JNX6"/>
<dbReference type="GeneID" id="8441045"/>
<dbReference type="EMBL" id="CH476616">
    <property type="protein sequence ID" value="EEP79600.1"/>
    <property type="molecule type" value="Genomic_DNA"/>
</dbReference>
<reference evidence="5" key="1">
    <citation type="journal article" date="2009" name="Genome Res.">
        <title>Comparative genomic analyses of the human fungal pathogens Coccidioides and their relatives.</title>
        <authorList>
            <person name="Sharpton T.J."/>
            <person name="Stajich J.E."/>
            <person name="Rounsley S.D."/>
            <person name="Gardner M.J."/>
            <person name="Wortman J.R."/>
            <person name="Jordar V.S."/>
            <person name="Maiti R."/>
            <person name="Kodira C.D."/>
            <person name="Neafsey D.E."/>
            <person name="Zeng Q."/>
            <person name="Hung C.-Y."/>
            <person name="McMahan C."/>
            <person name="Muszewska A."/>
            <person name="Grynberg M."/>
            <person name="Mandel M.A."/>
            <person name="Kellner E.M."/>
            <person name="Barker B.M."/>
            <person name="Galgiani J.N."/>
            <person name="Orbach M.J."/>
            <person name="Kirkland T.N."/>
            <person name="Cole G.T."/>
            <person name="Henn M.R."/>
            <person name="Birren B.W."/>
            <person name="Taylor J.W."/>
        </authorList>
    </citation>
    <scope>NUCLEOTIDE SEQUENCE [LARGE SCALE GENOMIC DNA]</scope>
    <source>
        <strain evidence="5">UAMH 1704</strain>
    </source>
</reference>
<dbReference type="KEGG" id="ure:UREG_04446"/>
<keyword evidence="2" id="KW-0472">Membrane</keyword>
<evidence type="ECO:0000256" key="1">
    <source>
        <dbReference type="SAM" id="MobiDB-lite"/>
    </source>
</evidence>
<dbReference type="OMA" id="WASPECA"/>
<dbReference type="InParanoid" id="C4JNX6"/>
<organism evidence="4 5">
    <name type="scientific">Uncinocarpus reesii (strain UAMH 1704)</name>
    <dbReference type="NCBI Taxonomy" id="336963"/>
    <lineage>
        <taxon>Eukaryota</taxon>
        <taxon>Fungi</taxon>
        <taxon>Dikarya</taxon>
        <taxon>Ascomycota</taxon>
        <taxon>Pezizomycotina</taxon>
        <taxon>Eurotiomycetes</taxon>
        <taxon>Eurotiomycetidae</taxon>
        <taxon>Onygenales</taxon>
        <taxon>Onygenaceae</taxon>
        <taxon>Uncinocarpus</taxon>
    </lineage>
</organism>
<feature type="signal peptide" evidence="3">
    <location>
        <begin position="1"/>
        <end position="21"/>
    </location>
</feature>
<keyword evidence="3" id="KW-0732">Signal</keyword>
<feature type="transmembrane region" description="Helical" evidence="2">
    <location>
        <begin position="205"/>
        <end position="225"/>
    </location>
</feature>
<feature type="chain" id="PRO_5002939332" description="Mid2 domain-containing protein" evidence="3">
    <location>
        <begin position="22"/>
        <end position="297"/>
    </location>
</feature>
<evidence type="ECO:0000313" key="4">
    <source>
        <dbReference type="EMBL" id="EEP79600.1"/>
    </source>
</evidence>
<evidence type="ECO:0000256" key="2">
    <source>
        <dbReference type="SAM" id="Phobius"/>
    </source>
</evidence>
<protein>
    <recommendedName>
        <fullName evidence="6">Mid2 domain-containing protein</fullName>
    </recommendedName>
</protein>
<dbReference type="OrthoDB" id="5215637at2759"/>
<dbReference type="HOGENOM" id="CLU_055859_4_1_1"/>
<feature type="region of interest" description="Disordered" evidence="1">
    <location>
        <begin position="169"/>
        <end position="195"/>
    </location>
</feature>
<dbReference type="Proteomes" id="UP000002058">
    <property type="component" value="Unassembled WGS sequence"/>
</dbReference>
<name>C4JNX6_UNCRE</name>
<gene>
    <name evidence="4" type="ORF">UREG_04446</name>
</gene>
<feature type="region of interest" description="Disordered" evidence="1">
    <location>
        <begin position="230"/>
        <end position="258"/>
    </location>
</feature>
<sequence length="297" mass="31891">MRADLFWFFVAPSILFASSDARTCYLPTGEIAENDAPCFPQNPESSCCGGSTYVCATNNMCAYYDGSYYIIGSCTDKTWNSPACSSYCYFRDHIHNSVFRCAAYDDTYCCADGPPCNCTTRANTQKILDFLPPYSELVGSSVALNTDVATTTLLTPVGAKRTTSYSTSLESSTSATLTTTGSTASATVGPQVPTEDAMSDTGLKVGLGVGIPLLAIGLVLGALLLRTKRKSQATRHSSNYPEQGDVTMGLASPHSQPEIRHEAPVANGEYYNTAYKPFRTGPVFEAPNELSRDHSPE</sequence>
<keyword evidence="2" id="KW-0812">Transmembrane</keyword>
<evidence type="ECO:0000256" key="3">
    <source>
        <dbReference type="SAM" id="SignalP"/>
    </source>
</evidence>
<keyword evidence="5" id="KW-1185">Reference proteome</keyword>
<proteinExistence type="predicted"/>
<feature type="compositionally biased region" description="Low complexity" evidence="1">
    <location>
        <begin position="169"/>
        <end position="187"/>
    </location>
</feature>
<evidence type="ECO:0008006" key="6">
    <source>
        <dbReference type="Google" id="ProtNLM"/>
    </source>
</evidence>
<dbReference type="eggNOG" id="ENOG502R7Q5">
    <property type="taxonomic scope" value="Eukaryota"/>
</dbReference>
<evidence type="ECO:0000313" key="5">
    <source>
        <dbReference type="Proteomes" id="UP000002058"/>
    </source>
</evidence>
<accession>C4JNX6</accession>
<keyword evidence="2" id="KW-1133">Transmembrane helix</keyword>